<keyword evidence="13" id="KW-1185">Reference proteome</keyword>
<keyword evidence="6" id="KW-0805">Transcription regulation</keyword>
<evidence type="ECO:0000256" key="7">
    <source>
        <dbReference type="ARBA" id="ARBA00023163"/>
    </source>
</evidence>
<keyword evidence="8" id="KW-0539">Nucleus</keyword>
<evidence type="ECO:0000259" key="11">
    <source>
        <dbReference type="Pfam" id="PF04065"/>
    </source>
</evidence>
<dbReference type="InterPro" id="IPR040168">
    <property type="entry name" value="Not2/3/5"/>
</dbReference>
<dbReference type="Proteomes" id="UP001445076">
    <property type="component" value="Unassembled WGS sequence"/>
</dbReference>
<evidence type="ECO:0000256" key="1">
    <source>
        <dbReference type="ARBA" id="ARBA00004123"/>
    </source>
</evidence>
<dbReference type="GO" id="GO:0005634">
    <property type="term" value="C:nucleus"/>
    <property type="evidence" value="ECO:0007669"/>
    <property type="project" value="UniProtKB-SubCell"/>
</dbReference>
<keyword evidence="9" id="KW-0175">Coiled coil</keyword>
<keyword evidence="4" id="KW-0963">Cytoplasm</keyword>
<evidence type="ECO:0000256" key="8">
    <source>
        <dbReference type="ARBA" id="ARBA00023242"/>
    </source>
</evidence>
<name>A0AAW0VZ57_CHEQU</name>
<protein>
    <recommendedName>
        <fullName evidence="11">CCR4-Not complex component Not N-terminal domain-containing protein</fullName>
    </recommendedName>
</protein>
<feature type="compositionally biased region" description="Low complexity" evidence="10">
    <location>
        <begin position="313"/>
        <end position="352"/>
    </location>
</feature>
<dbReference type="EMBL" id="JARKIK010000096">
    <property type="protein sequence ID" value="KAK8722216.1"/>
    <property type="molecule type" value="Genomic_DNA"/>
</dbReference>
<feature type="domain" description="CCR4-Not complex component Not N-terminal" evidence="11">
    <location>
        <begin position="4"/>
        <end position="231"/>
    </location>
</feature>
<evidence type="ECO:0000313" key="13">
    <source>
        <dbReference type="Proteomes" id="UP001445076"/>
    </source>
</evidence>
<dbReference type="InterPro" id="IPR012270">
    <property type="entry name" value="CCR4-NOT_su3/5"/>
</dbReference>
<dbReference type="InterPro" id="IPR007207">
    <property type="entry name" value="Not_N"/>
</dbReference>
<accession>A0AAW0VZ57</accession>
<proteinExistence type="inferred from homology"/>
<evidence type="ECO:0000256" key="6">
    <source>
        <dbReference type="ARBA" id="ARBA00023015"/>
    </source>
</evidence>
<comment type="similarity">
    <text evidence="3">Belongs to the CNOT2/3/5 family.</text>
</comment>
<evidence type="ECO:0000256" key="5">
    <source>
        <dbReference type="ARBA" id="ARBA00022491"/>
    </source>
</evidence>
<keyword evidence="7" id="KW-0804">Transcription</keyword>
<reference evidence="12 13" key="1">
    <citation type="journal article" date="2024" name="BMC Genomics">
        <title>Genome assembly of redclaw crayfish (Cherax quadricarinatus) provides insights into its immune adaptation and hypoxia tolerance.</title>
        <authorList>
            <person name="Liu Z."/>
            <person name="Zheng J."/>
            <person name="Li H."/>
            <person name="Fang K."/>
            <person name="Wang S."/>
            <person name="He J."/>
            <person name="Zhou D."/>
            <person name="Weng S."/>
            <person name="Chi M."/>
            <person name="Gu Z."/>
            <person name="He J."/>
            <person name="Li F."/>
            <person name="Wang M."/>
        </authorList>
    </citation>
    <scope>NUCLEOTIDE SEQUENCE [LARGE SCALE GENOMIC DNA]</scope>
    <source>
        <strain evidence="12">ZL_2023a</strain>
    </source>
</reference>
<comment type="caution">
    <text evidence="12">The sequence shown here is derived from an EMBL/GenBank/DDBJ whole genome shotgun (WGS) entry which is preliminary data.</text>
</comment>
<feature type="region of interest" description="Disordered" evidence="10">
    <location>
        <begin position="230"/>
        <end position="406"/>
    </location>
</feature>
<feature type="compositionally biased region" description="Polar residues" evidence="10">
    <location>
        <begin position="384"/>
        <end position="397"/>
    </location>
</feature>
<evidence type="ECO:0000256" key="9">
    <source>
        <dbReference type="SAM" id="Coils"/>
    </source>
</evidence>
<comment type="subcellular location">
    <subcellularLocation>
        <location evidence="2">Cytoplasm</location>
    </subcellularLocation>
    <subcellularLocation>
        <location evidence="1">Nucleus</location>
    </subcellularLocation>
</comment>
<feature type="compositionally biased region" description="Low complexity" evidence="10">
    <location>
        <begin position="254"/>
        <end position="271"/>
    </location>
</feature>
<dbReference type="GO" id="GO:0006355">
    <property type="term" value="P:regulation of DNA-templated transcription"/>
    <property type="evidence" value="ECO:0007669"/>
    <property type="project" value="InterPro"/>
</dbReference>
<sequence>MAASRKLQGEIDRCLKKVAEGVEQFEDIWQKVHNATNSNQKEKYEADLKKEIKKLQRLRDQIKSWLASGEIKDKSQLLENRKLIETQMERFKVVERETKTKAYSKEGLGAAQNKDPAQREREEVNSWLSSSIDTLNIQMDQFESEIESLLATQKKKKMDKDKSDRIEDLKEYIDRHQYHIKKLEILMRMLDNQSIDCDQIKMIKEDVEYYIESSQDPDFSENLGLYDDIDMDDLDYPTPEITHVLGGSHDSTDGSTPSSACGSSPAPSPATNHSNDHDAPTTPHDKKRSSKNEESRSVSSTSQPVKPLVVRPTTNSITNNSTLNSNSSSNTNNSSSVSSSIVVVNSNSSSKATPPPSTPTKPVSGSASQTTPNNSNTSSGTSNHLITSTSQHNSTGRHSPEPSGLM</sequence>
<dbReference type="PANTHER" id="PTHR23326">
    <property type="entry name" value="CCR4 NOT-RELATED"/>
    <property type="match status" value="1"/>
</dbReference>
<feature type="non-terminal residue" evidence="12">
    <location>
        <position position="406"/>
    </location>
</feature>
<evidence type="ECO:0000313" key="12">
    <source>
        <dbReference type="EMBL" id="KAK8722216.1"/>
    </source>
</evidence>
<dbReference type="Pfam" id="PF04065">
    <property type="entry name" value="Not3"/>
    <property type="match status" value="1"/>
</dbReference>
<evidence type="ECO:0000256" key="3">
    <source>
        <dbReference type="ARBA" id="ARBA00007682"/>
    </source>
</evidence>
<evidence type="ECO:0000256" key="4">
    <source>
        <dbReference type="ARBA" id="ARBA00022490"/>
    </source>
</evidence>
<gene>
    <name evidence="12" type="ORF">OTU49_012330</name>
</gene>
<dbReference type="PIRSF" id="PIRSF005290">
    <property type="entry name" value="NOT_su_3_5"/>
    <property type="match status" value="1"/>
</dbReference>
<keyword evidence="5" id="KW-0678">Repressor</keyword>
<organism evidence="12 13">
    <name type="scientific">Cherax quadricarinatus</name>
    <name type="common">Australian red claw crayfish</name>
    <dbReference type="NCBI Taxonomy" id="27406"/>
    <lineage>
        <taxon>Eukaryota</taxon>
        <taxon>Metazoa</taxon>
        <taxon>Ecdysozoa</taxon>
        <taxon>Arthropoda</taxon>
        <taxon>Crustacea</taxon>
        <taxon>Multicrustacea</taxon>
        <taxon>Malacostraca</taxon>
        <taxon>Eumalacostraca</taxon>
        <taxon>Eucarida</taxon>
        <taxon>Decapoda</taxon>
        <taxon>Pleocyemata</taxon>
        <taxon>Astacidea</taxon>
        <taxon>Parastacoidea</taxon>
        <taxon>Parastacidae</taxon>
        <taxon>Cherax</taxon>
    </lineage>
</organism>
<dbReference type="GO" id="GO:0030015">
    <property type="term" value="C:CCR4-NOT core complex"/>
    <property type="evidence" value="ECO:0007669"/>
    <property type="project" value="InterPro"/>
</dbReference>
<feature type="coiled-coil region" evidence="9">
    <location>
        <begin position="41"/>
        <end position="68"/>
    </location>
</feature>
<evidence type="ECO:0000256" key="10">
    <source>
        <dbReference type="SAM" id="MobiDB-lite"/>
    </source>
</evidence>
<dbReference type="AlphaFoldDB" id="A0AAW0VZ57"/>
<evidence type="ECO:0000256" key="2">
    <source>
        <dbReference type="ARBA" id="ARBA00004496"/>
    </source>
</evidence>
<dbReference type="GO" id="GO:0005737">
    <property type="term" value="C:cytoplasm"/>
    <property type="evidence" value="ECO:0007669"/>
    <property type="project" value="UniProtKB-SubCell"/>
</dbReference>
<feature type="compositionally biased region" description="Low complexity" evidence="10">
    <location>
        <begin position="360"/>
        <end position="383"/>
    </location>
</feature>